<dbReference type="EMBL" id="ASJR01000005">
    <property type="protein sequence ID" value="ERP38691.1"/>
    <property type="molecule type" value="Genomic_DNA"/>
</dbReference>
<evidence type="ECO:0000313" key="2">
    <source>
        <dbReference type="Proteomes" id="UP000017148"/>
    </source>
</evidence>
<dbReference type="Gene3D" id="2.60.40.10">
    <property type="entry name" value="Immunoglobulins"/>
    <property type="match status" value="1"/>
</dbReference>
<dbReference type="AlphaFoldDB" id="U7DCR7"/>
<dbReference type="eggNOG" id="COG3188">
    <property type="taxonomic scope" value="Bacteria"/>
</dbReference>
<reference evidence="1 2" key="1">
    <citation type="journal article" date="2013" name="Environ. Microbiol.">
        <title>Genome analysis of Chitinivibrio alkaliphilus gen. nov., sp. nov., a novel extremely haloalkaliphilic anaerobic chitinolytic bacterium from the candidate phylum Termite Group 3.</title>
        <authorList>
            <person name="Sorokin D.Y."/>
            <person name="Gumerov V.M."/>
            <person name="Rakitin A.L."/>
            <person name="Beletsky A.V."/>
            <person name="Damste J.S."/>
            <person name="Muyzer G."/>
            <person name="Mardanov A.V."/>
            <person name="Ravin N.V."/>
        </authorList>
    </citation>
    <scope>NUCLEOTIDE SEQUENCE [LARGE SCALE GENOMIC DNA]</scope>
    <source>
        <strain evidence="1 2">ACht1</strain>
    </source>
</reference>
<keyword evidence="2" id="KW-1185">Reference proteome</keyword>
<comment type="caution">
    <text evidence="1">The sequence shown here is derived from an EMBL/GenBank/DDBJ whole genome shotgun (WGS) entry which is preliminary data.</text>
</comment>
<protein>
    <submittedName>
        <fullName evidence="1">Uncharacterized protein</fullName>
    </submittedName>
</protein>
<gene>
    <name evidence="1" type="ORF">CALK_0708</name>
</gene>
<dbReference type="SUPFAM" id="SSF117074">
    <property type="entry name" value="Hypothetical protein PA1324"/>
    <property type="match status" value="1"/>
</dbReference>
<evidence type="ECO:0000313" key="1">
    <source>
        <dbReference type="EMBL" id="ERP38691.1"/>
    </source>
</evidence>
<name>U7DCR7_9BACT</name>
<dbReference type="InterPro" id="IPR013783">
    <property type="entry name" value="Ig-like_fold"/>
</dbReference>
<sequence>MVCMVYSLDDTGLSSFDEIPVSVSLDRHWGFEVFLLITEDFDTYIHMEDLFSQLDLYYEKHDRGRTISGWIENQGRTYRVSHTDQSIIFEDKTYAVGDELILYNDHLYIKNELLGEIFGIHTDLNIRNFRLSLQAEFELPRFKEMRLQRIREEALRMQGKDFVPDTVYERIYNWAVPHGHLQWSYRGRQSTDNAVSNTVGIGLGTELLGGETTIQTSFSDQQPWHQDNLSYQWRWADDSKNLVRQVVLGRIGAGTVSSQRIHGARITNSPITQKRSTGQYIYSGYTEPHWLVELYLNGTLIDVATADPAGVFVFDVPIMQGRTDLKTIAYGPSGEEEEEYVSVNTPYAVMGLNTFRYTLSGGALYDDDGAFMQGSFHYGLNRYMTLSGGLEYLNDTTKESLTPYSRVAFQPNRRFFCVYERIYEQHDRFSLNLRLSPRFSVMNDATVYHEENRSSQATHSWGSRVHIPYRISPFSGFVRTGIGRTYYSSFERTEISGTLSLAYGRFRSSSIIRRVEQRGAHTNYQQSLSYRTSAGLSLRSSVYCDLTQRKWQRVTMGASKRLSKGILTAQVEHALSSGSNTVSLTYNYDFPALRTTYAAHRTPERIQFSQSASGSVLLGGSKKASFTHEPSLRRGTAVLQPFLDRNYSHQFDPGDSLLFIPVATDDRSLERGEELTRIPLTSSFTRHDISLKKLDLPYIGWEFPFEKIRVEIDPHQEKTVYIPVHVVGEVTGSVSIDYPRRDERPLPMDDTLLLSVAYESEQIYLAEAEYRRIREYQYLVENNPKAEILLVAQGTDTLLQTHRLTALAQLLEDRQFITKKQIAMKRAPHDTTEQEQDAWTKKEEIKVFLRGADDFSVPPPQWEQLSSEERSQFYTRSAAGRMPLTILDETGRIIETVSTEGDGYYSYMGLLPGTYSLRPCLQTLYQRGFYIPPQEIPTIEIEAEYDGDFVDGVDLTVVADTPAVQVAGYMYHVPDRSDSYFPDDMVRTFSISFPEDTPSITQRDRAALENSATTLSSIQGFSLRIQTTYDLVLSTGGMMDSYTYQEAEKTAQKAKDYLVDTLGFSPEGIRIQQPRPRIMGEESSPHTAVVSLGVFASRRAVQDIPIEIVDHHMQPVTVIYTDSTGYYSFGGLPPGEYTLRSVPRLIDETAHDYFTPIVFRIDPTGTPQTLSLPVVSEPMGDTGKDLGE</sequence>
<accession>U7DCR7</accession>
<dbReference type="STRING" id="1313304.CALK_0708"/>
<proteinExistence type="predicted"/>
<organism evidence="1 2">
    <name type="scientific">Chitinivibrio alkaliphilus ACht1</name>
    <dbReference type="NCBI Taxonomy" id="1313304"/>
    <lineage>
        <taxon>Bacteria</taxon>
        <taxon>Pseudomonadati</taxon>
        <taxon>Fibrobacterota</taxon>
        <taxon>Chitinivibrionia</taxon>
        <taxon>Chitinivibrionales</taxon>
        <taxon>Chitinivibrionaceae</taxon>
        <taxon>Chitinivibrio</taxon>
    </lineage>
</organism>
<dbReference type="Proteomes" id="UP000017148">
    <property type="component" value="Unassembled WGS sequence"/>
</dbReference>